<gene>
    <name evidence="8" type="ORF">DR950_02020</name>
</gene>
<accession>A0A372ZMQ8</accession>
<keyword evidence="4 6" id="KW-1133">Transmembrane helix</keyword>
<evidence type="ECO:0000256" key="4">
    <source>
        <dbReference type="ARBA" id="ARBA00022989"/>
    </source>
</evidence>
<evidence type="ECO:0000256" key="3">
    <source>
        <dbReference type="ARBA" id="ARBA00022692"/>
    </source>
</evidence>
<evidence type="ECO:0000256" key="2">
    <source>
        <dbReference type="ARBA" id="ARBA00022475"/>
    </source>
</evidence>
<sequence length="446" mass="46448">MIRLVLSDIRLQASMWWWTLLCATVGAACSAGSAIAMFTAVSAARAAGDARMVSASIALGGNIVFFTVLAAVGVVASAVGLTLTTQRREHALWVILGIPRRRVRFVLRTQTVVLGAVAGALAAPLALLVAGVALAQWKGTGLELHGASAGFRFWYVGVSVLFGLVPCLLGGWGVTRRAARTPEMRAFRDFSDPPARPGVARAALALCLLAGVVGMWIPGLGLELEGGLAQRTAFAFAGNLFLLCLLLLMGPWVLTPLMRLWTALVPSRGVAWHLAVQSCRARATRSVTTVLPFALSLSFVGLFLVMGKVMPGGNAGLDNILVVLGWVFVVSWVGGLAVIALVGRERARDCAVVTVAGARPGVVTRSMVYEGAIYAGTAIVFGALFVAVSSLTTALGARTDAVRVLAGLPWATLGALAAATLVTTCLALVLQAARVSRTVAVRALRS</sequence>
<evidence type="ECO:0000256" key="6">
    <source>
        <dbReference type="SAM" id="Phobius"/>
    </source>
</evidence>
<protein>
    <submittedName>
        <fullName evidence="8">ABC transporter permease</fullName>
    </submittedName>
</protein>
<feature type="transmembrane region" description="Helical" evidence="6">
    <location>
        <begin position="372"/>
        <end position="396"/>
    </location>
</feature>
<dbReference type="Pfam" id="PF02687">
    <property type="entry name" value="FtsX"/>
    <property type="match status" value="1"/>
</dbReference>
<dbReference type="Proteomes" id="UP000263377">
    <property type="component" value="Unassembled WGS sequence"/>
</dbReference>
<dbReference type="PROSITE" id="PS51257">
    <property type="entry name" value="PROKAR_LIPOPROTEIN"/>
    <property type="match status" value="1"/>
</dbReference>
<evidence type="ECO:0000313" key="9">
    <source>
        <dbReference type="Proteomes" id="UP000263377"/>
    </source>
</evidence>
<comment type="caution">
    <text evidence="8">The sequence shown here is derived from an EMBL/GenBank/DDBJ whole genome shotgun (WGS) entry which is preliminary data.</text>
</comment>
<keyword evidence="2" id="KW-1003">Cell membrane</keyword>
<feature type="transmembrane region" description="Helical" evidence="6">
    <location>
        <begin position="408"/>
        <end position="430"/>
    </location>
</feature>
<evidence type="ECO:0000256" key="5">
    <source>
        <dbReference type="ARBA" id="ARBA00023136"/>
    </source>
</evidence>
<feature type="transmembrane region" description="Helical" evidence="6">
    <location>
        <begin position="319"/>
        <end position="342"/>
    </location>
</feature>
<name>A0A372ZMQ8_9ACTN</name>
<dbReference type="EMBL" id="QVIG01000001">
    <property type="protein sequence ID" value="RGD56730.1"/>
    <property type="molecule type" value="Genomic_DNA"/>
</dbReference>
<organism evidence="8 9">
    <name type="scientific">Kitasatospora xanthocidica</name>
    <dbReference type="NCBI Taxonomy" id="83382"/>
    <lineage>
        <taxon>Bacteria</taxon>
        <taxon>Bacillati</taxon>
        <taxon>Actinomycetota</taxon>
        <taxon>Actinomycetes</taxon>
        <taxon>Kitasatosporales</taxon>
        <taxon>Streptomycetaceae</taxon>
        <taxon>Kitasatospora</taxon>
    </lineage>
</organism>
<feature type="transmembrane region" description="Helical" evidence="6">
    <location>
        <begin position="62"/>
        <end position="84"/>
    </location>
</feature>
<evidence type="ECO:0000256" key="1">
    <source>
        <dbReference type="ARBA" id="ARBA00004651"/>
    </source>
</evidence>
<feature type="domain" description="ABC3 transporter permease C-terminal" evidence="7">
    <location>
        <begin position="63"/>
        <end position="181"/>
    </location>
</feature>
<keyword evidence="9" id="KW-1185">Reference proteome</keyword>
<reference evidence="8 9" key="1">
    <citation type="submission" date="2018-08" db="EMBL/GenBank/DDBJ databases">
        <title>Diversity &amp; Physiological Properties of Lignin-Decomposing Actinobacteria from Soil.</title>
        <authorList>
            <person name="Roh S.G."/>
            <person name="Kim S.B."/>
        </authorList>
    </citation>
    <scope>NUCLEOTIDE SEQUENCE [LARGE SCALE GENOMIC DNA]</scope>
    <source>
        <strain evidence="8 9">MMS17-GH009</strain>
    </source>
</reference>
<dbReference type="PANTHER" id="PTHR30287:SF1">
    <property type="entry name" value="INNER MEMBRANE PROTEIN"/>
    <property type="match status" value="1"/>
</dbReference>
<dbReference type="AlphaFoldDB" id="A0A372ZMQ8"/>
<dbReference type="InterPro" id="IPR003838">
    <property type="entry name" value="ABC3_permease_C"/>
</dbReference>
<proteinExistence type="predicted"/>
<feature type="transmembrane region" description="Helical" evidence="6">
    <location>
        <begin position="105"/>
        <end position="133"/>
    </location>
</feature>
<dbReference type="GO" id="GO:0005886">
    <property type="term" value="C:plasma membrane"/>
    <property type="evidence" value="ECO:0007669"/>
    <property type="project" value="UniProtKB-SubCell"/>
</dbReference>
<feature type="transmembrane region" description="Helical" evidence="6">
    <location>
        <begin position="233"/>
        <end position="254"/>
    </location>
</feature>
<feature type="transmembrane region" description="Helical" evidence="6">
    <location>
        <begin position="287"/>
        <end position="307"/>
    </location>
</feature>
<feature type="transmembrane region" description="Helical" evidence="6">
    <location>
        <begin position="198"/>
        <end position="221"/>
    </location>
</feature>
<feature type="transmembrane region" description="Helical" evidence="6">
    <location>
        <begin position="153"/>
        <end position="175"/>
    </location>
</feature>
<evidence type="ECO:0000313" key="8">
    <source>
        <dbReference type="EMBL" id="RGD56730.1"/>
    </source>
</evidence>
<dbReference type="RefSeq" id="WP_117485316.1">
    <property type="nucleotide sequence ID" value="NZ_QVIG01000001.1"/>
</dbReference>
<keyword evidence="5 6" id="KW-0472">Membrane</keyword>
<dbReference type="InterPro" id="IPR038766">
    <property type="entry name" value="Membrane_comp_ABC_pdt"/>
</dbReference>
<comment type="subcellular location">
    <subcellularLocation>
        <location evidence="1">Cell membrane</location>
        <topology evidence="1">Multi-pass membrane protein</topology>
    </subcellularLocation>
</comment>
<dbReference type="PANTHER" id="PTHR30287">
    <property type="entry name" value="MEMBRANE COMPONENT OF PREDICTED ABC SUPERFAMILY METABOLITE UPTAKE TRANSPORTER"/>
    <property type="match status" value="1"/>
</dbReference>
<keyword evidence="3 6" id="KW-0812">Transmembrane</keyword>
<evidence type="ECO:0000259" key="7">
    <source>
        <dbReference type="Pfam" id="PF02687"/>
    </source>
</evidence>